<evidence type="ECO:0000256" key="3">
    <source>
        <dbReference type="ARBA" id="ARBA00022705"/>
    </source>
</evidence>
<dbReference type="Gene3D" id="3.90.1030.20">
    <property type="entry name" value="DNA polymerase delta, p66 (Cdc27) subunit, wHTH domain"/>
    <property type="match status" value="1"/>
</dbReference>
<keyword evidence="4" id="KW-0539">Nucleus</keyword>
<dbReference type="STRING" id="1382522.W6MFE3"/>
<feature type="compositionally biased region" description="Acidic residues" evidence="6">
    <location>
        <begin position="316"/>
        <end position="326"/>
    </location>
</feature>
<dbReference type="Pfam" id="PF09507">
    <property type="entry name" value="CDC27"/>
    <property type="match status" value="1"/>
</dbReference>
<evidence type="ECO:0000256" key="6">
    <source>
        <dbReference type="SAM" id="MobiDB-lite"/>
    </source>
</evidence>
<evidence type="ECO:0000256" key="4">
    <source>
        <dbReference type="ARBA" id="ARBA00023242"/>
    </source>
</evidence>
<dbReference type="AlphaFoldDB" id="W6MFE3"/>
<organism evidence="7 8">
    <name type="scientific">Kuraishia capsulata CBS 1993</name>
    <dbReference type="NCBI Taxonomy" id="1382522"/>
    <lineage>
        <taxon>Eukaryota</taxon>
        <taxon>Fungi</taxon>
        <taxon>Dikarya</taxon>
        <taxon>Ascomycota</taxon>
        <taxon>Saccharomycotina</taxon>
        <taxon>Pichiomycetes</taxon>
        <taxon>Pichiales</taxon>
        <taxon>Pichiaceae</taxon>
        <taxon>Kuraishia</taxon>
    </lineage>
</organism>
<dbReference type="GO" id="GO:0043625">
    <property type="term" value="C:delta DNA polymerase complex"/>
    <property type="evidence" value="ECO:0007669"/>
    <property type="project" value="InterPro"/>
</dbReference>
<comment type="subcellular location">
    <subcellularLocation>
        <location evidence="1">Nucleus</location>
    </subcellularLocation>
</comment>
<evidence type="ECO:0000256" key="5">
    <source>
        <dbReference type="SAM" id="Coils"/>
    </source>
</evidence>
<keyword evidence="5" id="KW-0175">Coiled coil</keyword>
<feature type="coiled-coil region" evidence="5">
    <location>
        <begin position="26"/>
        <end position="53"/>
    </location>
</feature>
<feature type="compositionally biased region" description="Acidic residues" evidence="6">
    <location>
        <begin position="251"/>
        <end position="260"/>
    </location>
</feature>
<dbReference type="PANTHER" id="PTHR17598">
    <property type="entry name" value="DNA POLYMERASE DELTA SUBUNIT 3"/>
    <property type="match status" value="1"/>
</dbReference>
<dbReference type="GO" id="GO:1904161">
    <property type="term" value="P:DNA synthesis involved in UV-damage excision repair"/>
    <property type="evidence" value="ECO:0007669"/>
    <property type="project" value="TreeGrafter"/>
</dbReference>
<keyword evidence="8" id="KW-1185">Reference proteome</keyword>
<dbReference type="PANTHER" id="PTHR17598:SF13">
    <property type="entry name" value="DNA POLYMERASE DELTA SUBUNIT 3"/>
    <property type="match status" value="1"/>
</dbReference>
<evidence type="ECO:0000313" key="8">
    <source>
        <dbReference type="Proteomes" id="UP000019384"/>
    </source>
</evidence>
<dbReference type="RefSeq" id="XP_022456298.1">
    <property type="nucleotide sequence ID" value="XM_022604761.1"/>
</dbReference>
<feature type="region of interest" description="Disordered" evidence="6">
    <location>
        <begin position="216"/>
        <end position="260"/>
    </location>
</feature>
<feature type="region of interest" description="Disordered" evidence="6">
    <location>
        <begin position="279"/>
        <end position="381"/>
    </location>
</feature>
<reference evidence="7" key="1">
    <citation type="submission" date="2013-12" db="EMBL/GenBank/DDBJ databases">
        <authorList>
            <person name="Genoscope - CEA"/>
        </authorList>
    </citation>
    <scope>NUCLEOTIDE SEQUENCE</scope>
    <source>
        <strain evidence="7">CBS 1993</strain>
    </source>
</reference>
<dbReference type="Proteomes" id="UP000019384">
    <property type="component" value="Unassembled WGS sequence"/>
</dbReference>
<dbReference type="HOGENOM" id="CLU_725747_0_0_1"/>
<evidence type="ECO:0000256" key="1">
    <source>
        <dbReference type="ARBA" id="ARBA00004123"/>
    </source>
</evidence>
<gene>
    <name evidence="7" type="ORF">KUCA_T00000241001</name>
</gene>
<keyword evidence="3" id="KW-0235">DNA replication</keyword>
<dbReference type="GO" id="GO:0006297">
    <property type="term" value="P:nucleotide-excision repair, DNA gap filling"/>
    <property type="evidence" value="ECO:0007669"/>
    <property type="project" value="TreeGrafter"/>
</dbReference>
<dbReference type="GO" id="GO:0003887">
    <property type="term" value="F:DNA-directed DNA polymerase activity"/>
    <property type="evidence" value="ECO:0007669"/>
    <property type="project" value="TreeGrafter"/>
</dbReference>
<reference evidence="7" key="2">
    <citation type="submission" date="2014-02" db="EMBL/GenBank/DDBJ databases">
        <title>Complete DNA sequence of /Kuraishia capsulata/ illustrates novel genomic features among budding yeasts (/Saccharomycotina/).</title>
        <authorList>
            <person name="Morales L."/>
            <person name="Noel B."/>
            <person name="Porcel B."/>
            <person name="Marcet-Houben M."/>
            <person name="Hullo M-F."/>
            <person name="Sacerdot C."/>
            <person name="Tekaia F."/>
            <person name="Leh-Louis V."/>
            <person name="Despons L."/>
            <person name="Khanna V."/>
            <person name="Aury J-M."/>
            <person name="Barbe V."/>
            <person name="Couloux A."/>
            <person name="Labadie K."/>
            <person name="Pelletier E."/>
            <person name="Souciet J-L."/>
            <person name="Boekhout T."/>
            <person name="Gabaldon T."/>
            <person name="Wincker P."/>
            <person name="Dujon B."/>
        </authorList>
    </citation>
    <scope>NUCLEOTIDE SEQUENCE</scope>
    <source>
        <strain evidence="7">CBS 1993</strain>
    </source>
</reference>
<dbReference type="InterPro" id="IPR041913">
    <property type="entry name" value="POLD3_sf"/>
</dbReference>
<dbReference type="GO" id="GO:0006271">
    <property type="term" value="P:DNA strand elongation involved in DNA replication"/>
    <property type="evidence" value="ECO:0007669"/>
    <property type="project" value="TreeGrafter"/>
</dbReference>
<accession>W6MFE3</accession>
<evidence type="ECO:0000256" key="2">
    <source>
        <dbReference type="ARBA" id="ARBA00017589"/>
    </source>
</evidence>
<name>W6MFE3_9ASCO</name>
<feature type="compositionally biased region" description="Basic and acidic residues" evidence="6">
    <location>
        <begin position="280"/>
        <end position="295"/>
    </location>
</feature>
<proteinExistence type="predicted"/>
<sequence>MKQEVSEFLSNELFSEKRVISYRTLSRETNISIDDAKRELSEYRDQYLEKVKATYVLIGKASAQPGTRLTIQLSTAQSLSQTKSSFEIIESEHIYSLSVSTPDLKSLCNNEMVTPCDAKQVLPIKGPEIVFLDTGIRRPIPVSEPKREPKREPVARVASRSETKSVDTGLKSGYVSRKTVNAKTEPKAQAKPKYQYVSRKNEPKRPVEKVIVGSVDVDDIEEGHLPKKSKIELEEERKEKEKRQEELEKLFDDDDDFDMDDDFAEATVEKKVASPVVDTVELKGQDSPKTSKLEIEQAPEEEVADAVNTRPISVEPEIETYVDEDGYTVTRTKKEEKKSAPPASSSYTSRKKAEKSDPVPKKPKSKASGQQSNLLSFFGKK</sequence>
<dbReference type="EMBL" id="HG793125">
    <property type="protein sequence ID" value="CDK24281.1"/>
    <property type="molecule type" value="Genomic_DNA"/>
</dbReference>
<feature type="region of interest" description="Disordered" evidence="6">
    <location>
        <begin position="141"/>
        <end position="203"/>
    </location>
</feature>
<dbReference type="GeneID" id="34517686"/>
<feature type="compositionally biased region" description="Basic and acidic residues" evidence="6">
    <location>
        <begin position="222"/>
        <end position="250"/>
    </location>
</feature>
<feature type="compositionally biased region" description="Basic and acidic residues" evidence="6">
    <location>
        <begin position="144"/>
        <end position="165"/>
    </location>
</feature>
<dbReference type="InterPro" id="IPR019038">
    <property type="entry name" value="POLD3"/>
</dbReference>
<protein>
    <recommendedName>
        <fullName evidence="2">DNA polymerase delta subunit 3</fullName>
    </recommendedName>
</protein>
<evidence type="ECO:0000313" key="7">
    <source>
        <dbReference type="EMBL" id="CDK24281.1"/>
    </source>
</evidence>
<dbReference type="OrthoDB" id="3993890at2759"/>